<protein>
    <submittedName>
        <fullName evidence="4">Glycoside hydrolase family 127 protein</fullName>
    </submittedName>
</protein>
<organism evidence="4 5">
    <name type="scientific">Candidatus Borkfalkia excrementigallinarum</name>
    <dbReference type="NCBI Taxonomy" id="2838506"/>
    <lineage>
        <taxon>Bacteria</taxon>
        <taxon>Bacillati</taxon>
        <taxon>Bacillota</taxon>
        <taxon>Clostridia</taxon>
        <taxon>Christensenellales</taxon>
        <taxon>Christensenellaceae</taxon>
        <taxon>Candidatus Borkfalkia</taxon>
    </lineage>
</organism>
<evidence type="ECO:0000259" key="1">
    <source>
        <dbReference type="Pfam" id="PF07944"/>
    </source>
</evidence>
<dbReference type="GO" id="GO:0005975">
    <property type="term" value="P:carbohydrate metabolic process"/>
    <property type="evidence" value="ECO:0007669"/>
    <property type="project" value="InterPro"/>
</dbReference>
<comment type="caution">
    <text evidence="4">The sequence shown here is derived from an EMBL/GenBank/DDBJ whole genome shotgun (WGS) entry which is preliminary data.</text>
</comment>
<dbReference type="AlphaFoldDB" id="A0A9D1ZVA9"/>
<dbReference type="InterPro" id="IPR049049">
    <property type="entry name" value="Beta-AFase-like_GH127_C"/>
</dbReference>
<evidence type="ECO:0000313" key="5">
    <source>
        <dbReference type="Proteomes" id="UP000886750"/>
    </source>
</evidence>
<dbReference type="InterPro" id="IPR049174">
    <property type="entry name" value="Beta-AFase-like"/>
</dbReference>
<dbReference type="Pfam" id="PF07944">
    <property type="entry name" value="Beta-AFase-like_GH127_cat"/>
    <property type="match status" value="1"/>
</dbReference>
<dbReference type="Proteomes" id="UP000886750">
    <property type="component" value="Unassembled WGS sequence"/>
</dbReference>
<dbReference type="PANTHER" id="PTHR43465">
    <property type="entry name" value="DUF1680 DOMAIN PROTEIN (AFU_ORTHOLOGUE AFUA_1G08910)"/>
    <property type="match status" value="1"/>
</dbReference>
<dbReference type="InterPro" id="IPR049046">
    <property type="entry name" value="Beta-AFase-like_GH127_middle"/>
</dbReference>
<dbReference type="InterPro" id="IPR008928">
    <property type="entry name" value="6-hairpin_glycosidase_sf"/>
</dbReference>
<gene>
    <name evidence="4" type="ORF">H9729_00415</name>
</gene>
<dbReference type="Pfam" id="PF20736">
    <property type="entry name" value="Glyco_hydro127M"/>
    <property type="match status" value="1"/>
</dbReference>
<evidence type="ECO:0000259" key="3">
    <source>
        <dbReference type="Pfam" id="PF20737"/>
    </source>
</evidence>
<name>A0A9D1ZVA9_9FIRM</name>
<keyword evidence="4" id="KW-0378">Hydrolase</keyword>
<reference evidence="4" key="1">
    <citation type="journal article" date="2021" name="PeerJ">
        <title>Extensive microbial diversity within the chicken gut microbiome revealed by metagenomics and culture.</title>
        <authorList>
            <person name="Gilroy R."/>
            <person name="Ravi A."/>
            <person name="Getino M."/>
            <person name="Pursley I."/>
            <person name="Horton D.L."/>
            <person name="Alikhan N.F."/>
            <person name="Baker D."/>
            <person name="Gharbi K."/>
            <person name="Hall N."/>
            <person name="Watson M."/>
            <person name="Adriaenssens E.M."/>
            <person name="Foster-Nyarko E."/>
            <person name="Jarju S."/>
            <person name="Secka A."/>
            <person name="Antonio M."/>
            <person name="Oren A."/>
            <person name="Chaudhuri R.R."/>
            <person name="La Ragione R."/>
            <person name="Hildebrand F."/>
            <person name="Pallen M.J."/>
        </authorList>
    </citation>
    <scope>NUCLEOTIDE SEQUENCE</scope>
    <source>
        <strain evidence="4">1345</strain>
    </source>
</reference>
<dbReference type="SUPFAM" id="SSF48208">
    <property type="entry name" value="Six-hairpin glycosidases"/>
    <property type="match status" value="1"/>
</dbReference>
<dbReference type="GO" id="GO:0016787">
    <property type="term" value="F:hydrolase activity"/>
    <property type="evidence" value="ECO:0007669"/>
    <property type="project" value="UniProtKB-KW"/>
</dbReference>
<dbReference type="PANTHER" id="PTHR43465:SF2">
    <property type="entry name" value="DUF1680 DOMAIN PROTEIN (AFU_ORTHOLOGUE AFUA_1G08910)"/>
    <property type="match status" value="1"/>
</dbReference>
<evidence type="ECO:0000259" key="2">
    <source>
        <dbReference type="Pfam" id="PF20736"/>
    </source>
</evidence>
<dbReference type="EMBL" id="DXCQ01000004">
    <property type="protein sequence ID" value="HIY96133.1"/>
    <property type="molecule type" value="Genomic_DNA"/>
</dbReference>
<sequence length="600" mass="68275">MQAVDFKQVEIRRGFFRDLQNLNAEVSVYNIYKRFKETGRFHAMKCIRDDAHKPHVFWDSDIAKWLESVANVLAKKKDAQLKQWADEAIADICNSQLPCGYFNSYFQVYEPENIFKKRPEHELYCAGHLIEAAVALHEAGVDDKLYAAMIKYADYIYERFYVRKDAGFFTCGHPEIELALVKLYNSTGAQKYLDLADYFIEERGRHNEETYAFTYPVYHQDHAPVREQKTAEGHAVRALYLYIAMADVARLKGDKQLADTCEALFEDIVGKKMYITGGTGSSYHGETFTFPYDLPNIFAYSETCSAIALAFFCDRLAKIKNRAVYHEIFERVLYNNILAGESKDGKGFFYVNPLEFHEGIYDYNEGLKTKLFCPIPERVEVFDCSCCPPNLTRFIESIGGYIYGTEGEFVYINQYISSAVQIGGAKITVDSAMPYGGTARVRVQGDCKLKLRVPAWNNGVSLRVNGAAASPAAEEGYIFLDCKGETKISLDFHIKPKFVYANENVWYDNGRKAVEYGAMVLCAESADNGKNLRSVRIKSLAGAKKSVGEYFTLQVSAERLRTGEALYSYEPPVPEKFTLKLIPYFSWANRGKGDMQIWFL</sequence>
<accession>A0A9D1ZVA9</accession>
<reference evidence="4" key="2">
    <citation type="submission" date="2021-04" db="EMBL/GenBank/DDBJ databases">
        <authorList>
            <person name="Gilroy R."/>
        </authorList>
    </citation>
    <scope>NUCLEOTIDE SEQUENCE</scope>
    <source>
        <strain evidence="4">1345</strain>
    </source>
</reference>
<dbReference type="InterPro" id="IPR012878">
    <property type="entry name" value="Beta-AFase-like_GH127_cat"/>
</dbReference>
<evidence type="ECO:0000313" key="4">
    <source>
        <dbReference type="EMBL" id="HIY96133.1"/>
    </source>
</evidence>
<feature type="domain" description="Non-reducing end beta-L-arabinofuranosidase-like GH127 C-terminal" evidence="3">
    <location>
        <begin position="496"/>
        <end position="599"/>
    </location>
</feature>
<dbReference type="Pfam" id="PF20737">
    <property type="entry name" value="Glyco_hydro127C"/>
    <property type="match status" value="1"/>
</dbReference>
<feature type="domain" description="Non-reducing end beta-L-arabinofuranosidase-like GH127 middle" evidence="2">
    <location>
        <begin position="410"/>
        <end position="483"/>
    </location>
</feature>
<proteinExistence type="predicted"/>
<feature type="domain" description="Non-reducing end beta-L-arabinofuranosidase-like GH127 catalytic" evidence="1">
    <location>
        <begin position="8"/>
        <end position="399"/>
    </location>
</feature>